<feature type="region of interest" description="Disordered" evidence="1">
    <location>
        <begin position="316"/>
        <end position="403"/>
    </location>
</feature>
<dbReference type="AlphaFoldDB" id="A0A8J6A140"/>
<feature type="compositionally biased region" description="Polar residues" evidence="1">
    <location>
        <begin position="333"/>
        <end position="344"/>
    </location>
</feature>
<feature type="region of interest" description="Disordered" evidence="1">
    <location>
        <begin position="466"/>
        <end position="547"/>
    </location>
</feature>
<feature type="compositionally biased region" description="Polar residues" evidence="1">
    <location>
        <begin position="353"/>
        <end position="364"/>
    </location>
</feature>
<dbReference type="OrthoDB" id="9939624at2759"/>
<keyword evidence="3" id="KW-1185">Reference proteome</keyword>
<feature type="compositionally biased region" description="Low complexity" evidence="1">
    <location>
        <begin position="840"/>
        <end position="854"/>
    </location>
</feature>
<feature type="region of interest" description="Disordered" evidence="1">
    <location>
        <begin position="1026"/>
        <end position="1059"/>
    </location>
</feature>
<proteinExistence type="predicted"/>
<organism evidence="2 3">
    <name type="scientific">Galemys pyrenaicus</name>
    <name type="common">Iberian desman</name>
    <name type="synonym">Pyrenean desman</name>
    <dbReference type="NCBI Taxonomy" id="202257"/>
    <lineage>
        <taxon>Eukaryota</taxon>
        <taxon>Metazoa</taxon>
        <taxon>Chordata</taxon>
        <taxon>Craniata</taxon>
        <taxon>Vertebrata</taxon>
        <taxon>Euteleostomi</taxon>
        <taxon>Mammalia</taxon>
        <taxon>Eutheria</taxon>
        <taxon>Laurasiatheria</taxon>
        <taxon>Eulipotyphla</taxon>
        <taxon>Talpidae</taxon>
        <taxon>Galemys</taxon>
    </lineage>
</organism>
<sequence length="1175" mass="123171">VVEKKMVKSTSVFHIFAQTPLPYRRRLTDPALQAAAAPTFIHRFGVFAEFSGCSGSLRGWAVPSLACPTLQDPPQQTRSDYPVPDSLLFCFTGTDDLQITVTPTPESFPHGKLSPISPTWPFSEVQSSSAAGRVGTVPGLAPDNTSLPQLGRTPSPKAHRRARAHGDFSPPPAQGSGRSTSLKPSKESTESLVPPRAQGGEAAAAVSGLPRTSMVPRLSTLLSVTPLRAVLVPQPLRVGTPSISKHRSPRSDILLFLPPSSPSSLTPASSPHFIVFSKPAEPPTQEPLFPATAPMDFSSRSVADALHPFADAVEHAPSPRAQGSIGTPHLGFSGSSTEQYSELSSPEDARSAGSPTPVTLQSGTELAHVSPPHFAPGSLLQLPGRTPSRPLLEVTSSPASTQPVEAEVAESVHHGVSLPAFKSTVAVPHEAEPPLFQPADSVAVEMTSRKLAPAIAGVSANPLHLSAAPENSEGPSLSAEHTSLVSSSLPLTTPSLSGAVPGSPLDGLASNLPSTLPSFRSTQNPVSPPPDLLMSPPQEDSDRPPPMAATDFLLLLKSNHRSTTRPFPLQKEDSTTADSKKKEKTEVTVTFQTLPAKEIPSLLTINGFTSELSTGRFAPTVITPPRMTLRHSPLPVTSISSGEATQTVAQSPSFSSSKSETSAAAPDPNELPVSASKQVTAFPSSTEVYDFSTMEHMKKPEITDVFWSSLLAETGSLSTEAVISGLLQQTNYDVNRDTINSTSWETHSISTTPPPDLTSAVSTIKAQDLKDTAGHLATADGFSIQDPVLGASIKQPIQQSVATIVGNHTDFLSISSNNHSRDFQAPKVEDYPSTSQFSVSHPHPAHPLSPTSPSLTSTASMQEMFADGKDASFPFPSDTYPSPMRTASTTFQSILKHHFTAEPPLLSTSALFRNPSKVPLASQHPKKWTGDSSVSSKGEPTAAAATLFVKKSSLPALSAALVAKGTGGSPSAVASGLVKSTALAKNVTNSAASGSKVTPGAGLTAFSFTPTYMFARTSHAVSTHTAMQGNTGTASGLLSTTHLPRKPQAMHPGLLNPTNPDMARVSTTRPLTITAALTSVTAPVRATRLPPVLAGNTDAALPAVSTAVVTTGKTASSLECQMSTKLLVRTVLFLTQRRAQFGESLKLSVARGLTQALRKAFHQNDVSAHVSPSLS</sequence>
<feature type="non-terminal residue" evidence="2">
    <location>
        <position position="1175"/>
    </location>
</feature>
<feature type="compositionally biased region" description="Low complexity" evidence="1">
    <location>
        <begin position="649"/>
        <end position="665"/>
    </location>
</feature>
<feature type="region of interest" description="Disordered" evidence="1">
    <location>
        <begin position="124"/>
        <end position="208"/>
    </location>
</feature>
<evidence type="ECO:0000313" key="2">
    <source>
        <dbReference type="EMBL" id="KAG8510807.1"/>
    </source>
</evidence>
<comment type="caution">
    <text evidence="2">The sequence shown here is derived from an EMBL/GenBank/DDBJ whole genome shotgun (WGS) entry which is preliminary data.</text>
</comment>
<feature type="compositionally biased region" description="Basic and acidic residues" evidence="1">
    <location>
        <begin position="570"/>
        <end position="581"/>
    </location>
</feature>
<name>A0A8J6A140_GALPY</name>
<feature type="compositionally biased region" description="Polar residues" evidence="1">
    <location>
        <begin position="511"/>
        <end position="525"/>
    </location>
</feature>
<reference evidence="2" key="1">
    <citation type="journal article" date="2021" name="Evol. Appl.">
        <title>The genome of the Pyrenean desman and the effects of bottlenecks and inbreeding on the genomic landscape of an endangered species.</title>
        <authorList>
            <person name="Escoda L."/>
            <person name="Castresana J."/>
        </authorList>
    </citation>
    <scope>NUCLEOTIDE SEQUENCE</scope>
    <source>
        <strain evidence="2">IBE-C5619</strain>
    </source>
</reference>
<gene>
    <name evidence="2" type="ORF">J0S82_010462</name>
</gene>
<evidence type="ECO:0000256" key="1">
    <source>
        <dbReference type="SAM" id="MobiDB-lite"/>
    </source>
</evidence>
<feature type="region of interest" description="Disordered" evidence="1">
    <location>
        <begin position="634"/>
        <end position="672"/>
    </location>
</feature>
<dbReference type="PANTHER" id="PTHR21590">
    <property type="entry name" value="SEA DOMAIN-CONTAINING PROTEIN"/>
    <property type="match status" value="1"/>
</dbReference>
<dbReference type="EMBL" id="JAGFMF010011862">
    <property type="protein sequence ID" value="KAG8510807.1"/>
    <property type="molecule type" value="Genomic_DNA"/>
</dbReference>
<feature type="compositionally biased region" description="Polar residues" evidence="1">
    <location>
        <begin position="1026"/>
        <end position="1042"/>
    </location>
</feature>
<dbReference type="Proteomes" id="UP000700334">
    <property type="component" value="Unassembled WGS sequence"/>
</dbReference>
<feature type="region of interest" description="Disordered" evidence="1">
    <location>
        <begin position="831"/>
        <end position="854"/>
    </location>
</feature>
<protein>
    <submittedName>
        <fullName evidence="2">UPF0606 protein</fullName>
    </submittedName>
</protein>
<accession>A0A8J6A140</accession>
<dbReference type="PANTHER" id="PTHR21590:SF3">
    <property type="entry name" value="UPF0606 PROTEIN KIAA1549L"/>
    <property type="match status" value="1"/>
</dbReference>
<feature type="compositionally biased region" description="Polar residues" evidence="1">
    <location>
        <begin position="394"/>
        <end position="403"/>
    </location>
</feature>
<feature type="region of interest" description="Disordered" evidence="1">
    <location>
        <begin position="561"/>
        <end position="581"/>
    </location>
</feature>
<feature type="compositionally biased region" description="Low complexity" evidence="1">
    <location>
        <begin position="482"/>
        <end position="497"/>
    </location>
</feature>
<evidence type="ECO:0000313" key="3">
    <source>
        <dbReference type="Proteomes" id="UP000700334"/>
    </source>
</evidence>
<feature type="compositionally biased region" description="Polar residues" evidence="1">
    <location>
        <begin position="635"/>
        <end position="648"/>
    </location>
</feature>